<evidence type="ECO:0000313" key="2">
    <source>
        <dbReference type="EMBL" id="KJZ09475.1"/>
    </source>
</evidence>
<sequence>MSKIDHSLFNADQHALEREYEVCPKCGSELVIKHSKSGPFLGCASYPACDYIRAIAHHDNHDIKVLEDSACPLCSEPLVVRNGRYGMFIGCTGYPQCHYIAHDDEPEETPGPSCPKCQKGTLHKRKNKYGKFFYACDAYPQCKYSVNHPPVAHPCEACGWPVMVQKHRGGKAVLQCPQKVCQHTIEEPQ</sequence>
<proteinExistence type="predicted"/>
<dbReference type="Pfam" id="PF01396">
    <property type="entry name" value="Zn_ribbon_Top1"/>
    <property type="match status" value="3"/>
</dbReference>
<dbReference type="AlphaFoldDB" id="A0A0F4QQG1"/>
<name>A0A0F4QQG1_9GAMM</name>
<comment type="caution">
    <text evidence="2">The sequence shown here is derived from an EMBL/GenBank/DDBJ whole genome shotgun (WGS) entry which is preliminary data.</text>
</comment>
<dbReference type="InterPro" id="IPR000380">
    <property type="entry name" value="Topo_IA"/>
</dbReference>
<dbReference type="Proteomes" id="UP000033452">
    <property type="component" value="Unassembled WGS sequence"/>
</dbReference>
<gene>
    <name evidence="2" type="ORF">TW77_09615</name>
</gene>
<dbReference type="PANTHER" id="PTHR42785">
    <property type="entry name" value="DNA TOPOISOMERASE, TYPE IA, CORE"/>
    <property type="match status" value="1"/>
</dbReference>
<dbReference type="PATRIC" id="fig|43658.5.peg.2041"/>
<dbReference type="InterPro" id="IPR013498">
    <property type="entry name" value="Topo_IA_Znf"/>
</dbReference>
<reference evidence="2 3" key="1">
    <citation type="journal article" date="2015" name="BMC Genomics">
        <title>Genome mining reveals unlocked bioactive potential of marine Gram-negative bacteria.</title>
        <authorList>
            <person name="Machado H."/>
            <person name="Sonnenschein E.C."/>
            <person name="Melchiorsen J."/>
            <person name="Gram L."/>
        </authorList>
    </citation>
    <scope>NUCLEOTIDE SEQUENCE [LARGE SCALE GENOMIC DNA]</scope>
    <source>
        <strain evidence="2 3">S2471</strain>
    </source>
</reference>
<evidence type="ECO:0000259" key="1">
    <source>
        <dbReference type="Pfam" id="PF01396"/>
    </source>
</evidence>
<feature type="domain" description="DNA topoisomerase type IA zn finger" evidence="1">
    <location>
        <begin position="21"/>
        <end position="55"/>
    </location>
</feature>
<dbReference type="PANTHER" id="PTHR42785:SF1">
    <property type="entry name" value="DNA TOPOISOMERASE"/>
    <property type="match status" value="1"/>
</dbReference>
<dbReference type="GO" id="GO:0003917">
    <property type="term" value="F:DNA topoisomerase type I (single strand cut, ATP-independent) activity"/>
    <property type="evidence" value="ECO:0007669"/>
    <property type="project" value="InterPro"/>
</dbReference>
<evidence type="ECO:0000313" key="3">
    <source>
        <dbReference type="Proteomes" id="UP000033452"/>
    </source>
</evidence>
<protein>
    <submittedName>
        <fullName evidence="2">Cytochrome C551</fullName>
    </submittedName>
</protein>
<dbReference type="RefSeq" id="WP_046004766.1">
    <property type="nucleotide sequence ID" value="NZ_JXYA01000019.1"/>
</dbReference>
<dbReference type="SUPFAM" id="SSF57783">
    <property type="entry name" value="Zinc beta-ribbon"/>
    <property type="match status" value="3"/>
</dbReference>
<accession>A0A0F4QQG1</accession>
<keyword evidence="3" id="KW-1185">Reference proteome</keyword>
<dbReference type="Gene3D" id="3.30.65.10">
    <property type="entry name" value="Bacterial Topoisomerase I, domain 1"/>
    <property type="match status" value="3"/>
</dbReference>
<dbReference type="OrthoDB" id="6412825at2"/>
<feature type="domain" description="DNA topoisomerase type IA zn finger" evidence="1">
    <location>
        <begin position="70"/>
        <end position="102"/>
    </location>
</feature>
<organism evidence="2 3">
    <name type="scientific">Pseudoalteromonas rubra</name>
    <dbReference type="NCBI Taxonomy" id="43658"/>
    <lineage>
        <taxon>Bacteria</taxon>
        <taxon>Pseudomonadati</taxon>
        <taxon>Pseudomonadota</taxon>
        <taxon>Gammaproteobacteria</taxon>
        <taxon>Alteromonadales</taxon>
        <taxon>Pseudoalteromonadaceae</taxon>
        <taxon>Pseudoalteromonas</taxon>
    </lineage>
</organism>
<dbReference type="GO" id="GO:0005694">
    <property type="term" value="C:chromosome"/>
    <property type="evidence" value="ECO:0007669"/>
    <property type="project" value="InterPro"/>
</dbReference>
<dbReference type="GO" id="GO:0003677">
    <property type="term" value="F:DNA binding"/>
    <property type="evidence" value="ECO:0007669"/>
    <property type="project" value="InterPro"/>
</dbReference>
<feature type="domain" description="DNA topoisomerase type IA zn finger" evidence="1">
    <location>
        <begin position="113"/>
        <end position="150"/>
    </location>
</feature>
<dbReference type="GO" id="GO:0006265">
    <property type="term" value="P:DNA topological change"/>
    <property type="evidence" value="ECO:0007669"/>
    <property type="project" value="InterPro"/>
</dbReference>
<dbReference type="EMBL" id="JXYA01000019">
    <property type="protein sequence ID" value="KJZ09475.1"/>
    <property type="molecule type" value="Genomic_DNA"/>
</dbReference>